<keyword evidence="3" id="KW-1185">Reference proteome</keyword>
<dbReference type="PANTHER" id="PTHR42923:SF17">
    <property type="entry name" value="AMINE OXIDASE DOMAIN-CONTAINING PROTEIN"/>
    <property type="match status" value="1"/>
</dbReference>
<organism evidence="2 3">
    <name type="scientific">Winslowiella toletana</name>
    <dbReference type="NCBI Taxonomy" id="92490"/>
    <lineage>
        <taxon>Bacteria</taxon>
        <taxon>Pseudomonadati</taxon>
        <taxon>Pseudomonadota</taxon>
        <taxon>Gammaproteobacteria</taxon>
        <taxon>Enterobacterales</taxon>
        <taxon>Erwiniaceae</taxon>
        <taxon>Winslowiella</taxon>
    </lineage>
</organism>
<dbReference type="InterPro" id="IPR036188">
    <property type="entry name" value="FAD/NAD-bd_sf"/>
</dbReference>
<dbReference type="EMBL" id="JAGGMQ010000001">
    <property type="protein sequence ID" value="MBP2170481.1"/>
    <property type="molecule type" value="Genomic_DNA"/>
</dbReference>
<dbReference type="Proteomes" id="UP001195624">
    <property type="component" value="Unassembled WGS sequence"/>
</dbReference>
<dbReference type="RefSeq" id="WP_017799124.1">
    <property type="nucleotide sequence ID" value="NZ_JAGGMQ010000001.1"/>
</dbReference>
<gene>
    <name evidence="2" type="ORF">J2125_003673</name>
</gene>
<evidence type="ECO:0000313" key="3">
    <source>
        <dbReference type="Proteomes" id="UP001195624"/>
    </source>
</evidence>
<accession>A0ABS4PCV7</accession>
<reference evidence="3" key="2">
    <citation type="submission" date="2023-07" db="EMBL/GenBank/DDBJ databases">
        <title>Genome mining of underrepresented organisms for secondary metabolites.</title>
        <authorList>
            <person name="D'Agostino P.M."/>
        </authorList>
    </citation>
    <scope>NUCLEOTIDE SEQUENCE [LARGE SCALE GENOMIC DNA]</scope>
    <source>
        <strain evidence="3">WS4403</strain>
    </source>
</reference>
<dbReference type="InterPro" id="IPR002937">
    <property type="entry name" value="Amino_oxidase"/>
</dbReference>
<dbReference type="Pfam" id="PF01593">
    <property type="entry name" value="Amino_oxidase"/>
    <property type="match status" value="1"/>
</dbReference>
<proteinExistence type="predicted"/>
<comment type="caution">
    <text evidence="2">The sequence shown here is derived from an EMBL/GenBank/DDBJ whole genome shotgun (WGS) entry which is preliminary data.</text>
</comment>
<dbReference type="SUPFAM" id="SSF51905">
    <property type="entry name" value="FAD/NAD(P)-binding domain"/>
    <property type="match status" value="1"/>
</dbReference>
<sequence length="421" mass="47504">MKIAIIGSGIAGLSCAWKLAERADVQLFEASATPGGHTATIDVELEGKTWAIDTGFIVYNDRTYPRFLSLLAELGMESQKTEMSFSVSNHRSGLEYNGHSLNSLFAQRSNLFRPKFLRFIGEIMRFNQRGKLWLQQQNDDETLDDFLNSQGFSNFFAQHYILPMGAAIWSTSLAEMRNMPLSLFLHFFNHHGLLDVVNRPQWYVIPGGSRQYVSRLLALLDNKLQLHLNTPVLAVQRDAEGVTLRTANGSQRFDQVIFASHCDQTLQMLQDATPEEQTMLSGVPYSVNEVVLHTDTAMLPTNRRTWASWNYHLDDTQNGDELLGASVTYNMNMLQGIDAPHTFCVSLNPTRPIDASKVLGKYCYHHPQFSAQSLMTQQQRLLLNGQRRSWFCGAWSYNGFHEDGIRSALDVVAAMEQAALL</sequence>
<evidence type="ECO:0000259" key="1">
    <source>
        <dbReference type="Pfam" id="PF01593"/>
    </source>
</evidence>
<protein>
    <submittedName>
        <fullName evidence="2">NAD/FAD-binding protein</fullName>
    </submittedName>
</protein>
<evidence type="ECO:0000313" key="2">
    <source>
        <dbReference type="EMBL" id="MBP2170481.1"/>
    </source>
</evidence>
<dbReference type="Gene3D" id="3.50.50.60">
    <property type="entry name" value="FAD/NAD(P)-binding domain"/>
    <property type="match status" value="1"/>
</dbReference>
<feature type="domain" description="Amine oxidase" evidence="1">
    <location>
        <begin position="10"/>
        <end position="300"/>
    </location>
</feature>
<name>A0ABS4PCV7_9GAMM</name>
<dbReference type="InterPro" id="IPR050464">
    <property type="entry name" value="Zeta_carotene_desat/Oxidored"/>
</dbReference>
<dbReference type="PROSITE" id="PS51257">
    <property type="entry name" value="PROKAR_LIPOPROTEIN"/>
    <property type="match status" value="1"/>
</dbReference>
<dbReference type="PANTHER" id="PTHR42923">
    <property type="entry name" value="PROTOPORPHYRINOGEN OXIDASE"/>
    <property type="match status" value="1"/>
</dbReference>
<reference evidence="2 3" key="1">
    <citation type="submission" date="2021-03" db="EMBL/GenBank/DDBJ databases">
        <authorList>
            <person name="D'Agostino P."/>
            <person name="Huntemann M."/>
            <person name="Clum A."/>
            <person name="Spunde A."/>
            <person name="Palaniappan K."/>
            <person name="Ritter S."/>
            <person name="Mikhailova N."/>
            <person name="Chen I.-M."/>
            <person name="Stamatis D."/>
            <person name="Reddy T."/>
            <person name="O'Malley R."/>
            <person name="Daum C."/>
            <person name="Shapiro N."/>
            <person name="Ivanova N."/>
            <person name="Kyrpides N."/>
            <person name="Woyke T."/>
        </authorList>
    </citation>
    <scope>NUCLEOTIDE SEQUENCE [LARGE SCALE GENOMIC DNA]</scope>
    <source>
        <strain evidence="2 3">WS4403</strain>
    </source>
</reference>